<keyword evidence="1" id="KW-1133">Transmembrane helix</keyword>
<keyword evidence="1" id="KW-0812">Transmembrane</keyword>
<keyword evidence="3" id="KW-1185">Reference proteome</keyword>
<dbReference type="EMBL" id="OV696703">
    <property type="protein sequence ID" value="CAH1249978.1"/>
    <property type="molecule type" value="Genomic_DNA"/>
</dbReference>
<sequence length="72" mass="7572">MNEFDIAVGKNSHQGGRKVPALGQAVGAMLSFSACLILTCYGASLKRREQDVGLAVVPQMCSFAADDMLKGP</sequence>
<accession>A0A8J9Z8W4</accession>
<evidence type="ECO:0000313" key="3">
    <source>
        <dbReference type="Proteomes" id="UP000838412"/>
    </source>
</evidence>
<dbReference type="AlphaFoldDB" id="A0A8J9Z8W4"/>
<reference evidence="2" key="1">
    <citation type="submission" date="2022-01" db="EMBL/GenBank/DDBJ databases">
        <authorList>
            <person name="Braso-Vives M."/>
        </authorList>
    </citation>
    <scope>NUCLEOTIDE SEQUENCE</scope>
</reference>
<name>A0A8J9Z8W4_BRALA</name>
<feature type="transmembrane region" description="Helical" evidence="1">
    <location>
        <begin position="21"/>
        <end position="41"/>
    </location>
</feature>
<gene>
    <name evidence="2" type="primary">Hypp8736</name>
    <name evidence="2" type="ORF">BLAG_LOCUS10888</name>
</gene>
<evidence type="ECO:0000256" key="1">
    <source>
        <dbReference type="SAM" id="Phobius"/>
    </source>
</evidence>
<keyword evidence="1" id="KW-0472">Membrane</keyword>
<dbReference type="Proteomes" id="UP000838412">
    <property type="component" value="Chromosome 18"/>
</dbReference>
<proteinExistence type="predicted"/>
<evidence type="ECO:0000313" key="2">
    <source>
        <dbReference type="EMBL" id="CAH1249978.1"/>
    </source>
</evidence>
<organism evidence="2 3">
    <name type="scientific">Branchiostoma lanceolatum</name>
    <name type="common">Common lancelet</name>
    <name type="synonym">Amphioxus lanceolatum</name>
    <dbReference type="NCBI Taxonomy" id="7740"/>
    <lineage>
        <taxon>Eukaryota</taxon>
        <taxon>Metazoa</taxon>
        <taxon>Chordata</taxon>
        <taxon>Cephalochordata</taxon>
        <taxon>Leptocardii</taxon>
        <taxon>Amphioxiformes</taxon>
        <taxon>Branchiostomatidae</taxon>
        <taxon>Branchiostoma</taxon>
    </lineage>
</organism>
<protein>
    <submittedName>
        <fullName evidence="2">Hypp8736 protein</fullName>
    </submittedName>
</protein>